<dbReference type="InterPro" id="IPR010640">
    <property type="entry name" value="Low_temperature_requirement_A"/>
</dbReference>
<feature type="transmembrane region" description="Helical" evidence="1">
    <location>
        <begin position="202"/>
        <end position="221"/>
    </location>
</feature>
<reference evidence="3" key="1">
    <citation type="journal article" date="2019" name="Int. J. Syst. Evol. Microbiol.">
        <title>The Global Catalogue of Microorganisms (GCM) 10K type strain sequencing project: providing services to taxonomists for standard genome sequencing and annotation.</title>
        <authorList>
            <consortium name="The Broad Institute Genomics Platform"/>
            <consortium name="The Broad Institute Genome Sequencing Center for Infectious Disease"/>
            <person name="Wu L."/>
            <person name="Ma J."/>
        </authorList>
    </citation>
    <scope>NUCLEOTIDE SEQUENCE [LARGE SCALE GENOMIC DNA]</scope>
    <source>
        <strain evidence="3">CCUG 59778</strain>
    </source>
</reference>
<dbReference type="EMBL" id="JBHSKF010000005">
    <property type="protein sequence ID" value="MFC5287952.1"/>
    <property type="molecule type" value="Genomic_DNA"/>
</dbReference>
<name>A0ABW0EKK9_9PSEU</name>
<dbReference type="PANTHER" id="PTHR36840:SF1">
    <property type="entry name" value="BLL5714 PROTEIN"/>
    <property type="match status" value="1"/>
</dbReference>
<dbReference type="Proteomes" id="UP001596157">
    <property type="component" value="Unassembled WGS sequence"/>
</dbReference>
<comment type="caution">
    <text evidence="2">The sequence shown here is derived from an EMBL/GenBank/DDBJ whole genome shotgun (WGS) entry which is preliminary data.</text>
</comment>
<feature type="transmembrane region" description="Helical" evidence="1">
    <location>
        <begin position="112"/>
        <end position="130"/>
    </location>
</feature>
<dbReference type="PANTHER" id="PTHR36840">
    <property type="entry name" value="BLL5714 PROTEIN"/>
    <property type="match status" value="1"/>
</dbReference>
<organism evidence="2 3">
    <name type="scientific">Actinokineospora guangxiensis</name>
    <dbReference type="NCBI Taxonomy" id="1490288"/>
    <lineage>
        <taxon>Bacteria</taxon>
        <taxon>Bacillati</taxon>
        <taxon>Actinomycetota</taxon>
        <taxon>Actinomycetes</taxon>
        <taxon>Pseudonocardiales</taxon>
        <taxon>Pseudonocardiaceae</taxon>
        <taxon>Actinokineospora</taxon>
    </lineage>
</organism>
<dbReference type="RefSeq" id="WP_378247433.1">
    <property type="nucleotide sequence ID" value="NZ_JBHSKF010000005.1"/>
</dbReference>
<feature type="transmembrane region" description="Helical" evidence="1">
    <location>
        <begin position="318"/>
        <end position="337"/>
    </location>
</feature>
<feature type="transmembrane region" description="Helical" evidence="1">
    <location>
        <begin position="51"/>
        <end position="68"/>
    </location>
</feature>
<feature type="transmembrane region" description="Helical" evidence="1">
    <location>
        <begin position="349"/>
        <end position="380"/>
    </location>
</feature>
<keyword evidence="1" id="KW-0812">Transmembrane</keyword>
<keyword evidence="1" id="KW-0472">Membrane</keyword>
<feature type="transmembrane region" description="Helical" evidence="1">
    <location>
        <begin position="270"/>
        <end position="294"/>
    </location>
</feature>
<evidence type="ECO:0000313" key="3">
    <source>
        <dbReference type="Proteomes" id="UP001596157"/>
    </source>
</evidence>
<feature type="transmembrane region" description="Helical" evidence="1">
    <location>
        <begin position="80"/>
        <end position="100"/>
    </location>
</feature>
<evidence type="ECO:0000256" key="1">
    <source>
        <dbReference type="SAM" id="Phobius"/>
    </source>
</evidence>
<keyword evidence="3" id="KW-1185">Reference proteome</keyword>
<feature type="transmembrane region" description="Helical" evidence="1">
    <location>
        <begin position="227"/>
        <end position="249"/>
    </location>
</feature>
<accession>A0ABW0EKK9</accession>
<feature type="transmembrane region" description="Helical" evidence="1">
    <location>
        <begin position="142"/>
        <end position="163"/>
    </location>
</feature>
<feature type="transmembrane region" description="Helical" evidence="1">
    <location>
        <begin position="169"/>
        <end position="190"/>
    </location>
</feature>
<proteinExistence type="predicted"/>
<dbReference type="Pfam" id="PF06772">
    <property type="entry name" value="LtrA"/>
    <property type="match status" value="1"/>
</dbReference>
<gene>
    <name evidence="2" type="ORF">ACFPM7_12900</name>
</gene>
<feature type="transmembrane region" description="Helical" evidence="1">
    <location>
        <begin position="21"/>
        <end position="39"/>
    </location>
</feature>
<protein>
    <submittedName>
        <fullName evidence="2">Low temperature requirement protein A</fullName>
    </submittedName>
</protein>
<keyword evidence="1" id="KW-1133">Transmembrane helix</keyword>
<evidence type="ECO:0000313" key="2">
    <source>
        <dbReference type="EMBL" id="MFC5287952.1"/>
    </source>
</evidence>
<sequence>MSRPPRLARIRESSTATTLELFFDLVFVFAMIQVTALVAEDPSWHRVVRGLLLVAVLWWCWVGYSWLSNLVRADVGLGRVAVLLAMAAMFTLALAIPEAFDDLPGGLHGPTVLAFAYLLVRAVHLLLFFVVARDDPGLRRQLVRWAPSVVGGTALLLIAGQTSGTTQTLLWAAAVLADYGGTLVIGASGWRLNSARHFAERHGLILIIALGESIISIGVGVNQVALSWPILLAALLGLSVSASLWWAYFDTQQIISERALARARGAERAALARSAFTFLHLPLVAGVVLLALGLKKVLNYVGGTDGHTLADPLHGPPLWSLTGGLALCLFAAAAISWRCDRARKPQRVGLGLLLLGLTPLLALLPALAALAVVAVLMVALNAGEWVHYREHRARVHAEHELESHL</sequence>